<dbReference type="EMBL" id="JANBUN010000318">
    <property type="protein sequence ID" value="KAJ2804761.1"/>
    <property type="molecule type" value="Genomic_DNA"/>
</dbReference>
<keyword evidence="2" id="KW-1185">Reference proteome</keyword>
<dbReference type="Proteomes" id="UP001140087">
    <property type="component" value="Unassembled WGS sequence"/>
</dbReference>
<sequence length="148" mass="15429">MADQPQTPTPARYSLRVRTPKAEPWTPPSPVTATPTRRKRAKTASSTQKPGRGQATPAKGRTPAKKTAARRRSARAAAAAADGASGESGNDEGEHGADGAASVDEEVLVFGSNQREAGANYSDSEASDAPGQAAGRGFARMRRSEKRV</sequence>
<evidence type="ECO:0000313" key="2">
    <source>
        <dbReference type="Proteomes" id="UP001140087"/>
    </source>
</evidence>
<organism evidence="1 2">
    <name type="scientific">Coemansia helicoidea</name>
    <dbReference type="NCBI Taxonomy" id="1286919"/>
    <lineage>
        <taxon>Eukaryota</taxon>
        <taxon>Fungi</taxon>
        <taxon>Fungi incertae sedis</taxon>
        <taxon>Zoopagomycota</taxon>
        <taxon>Kickxellomycotina</taxon>
        <taxon>Kickxellomycetes</taxon>
        <taxon>Kickxellales</taxon>
        <taxon>Kickxellaceae</taxon>
        <taxon>Coemansia</taxon>
    </lineage>
</organism>
<gene>
    <name evidence="1" type="ORF">H4R21_001513</name>
</gene>
<feature type="non-terminal residue" evidence="1">
    <location>
        <position position="148"/>
    </location>
</feature>
<proteinExistence type="predicted"/>
<name>A0ACC1LCJ2_9FUNG</name>
<evidence type="ECO:0000313" key="1">
    <source>
        <dbReference type="EMBL" id="KAJ2804761.1"/>
    </source>
</evidence>
<protein>
    <submittedName>
        <fullName evidence="1">Uncharacterized protein</fullName>
    </submittedName>
</protein>
<reference evidence="1" key="1">
    <citation type="submission" date="2022-07" db="EMBL/GenBank/DDBJ databases">
        <title>Phylogenomic reconstructions and comparative analyses of Kickxellomycotina fungi.</title>
        <authorList>
            <person name="Reynolds N.K."/>
            <person name="Stajich J.E."/>
            <person name="Barry K."/>
            <person name="Grigoriev I.V."/>
            <person name="Crous P."/>
            <person name="Smith M.E."/>
        </authorList>
    </citation>
    <scope>NUCLEOTIDE SEQUENCE</scope>
    <source>
        <strain evidence="1">BCRC 34780</strain>
    </source>
</reference>
<comment type="caution">
    <text evidence="1">The sequence shown here is derived from an EMBL/GenBank/DDBJ whole genome shotgun (WGS) entry which is preliminary data.</text>
</comment>
<accession>A0ACC1LCJ2</accession>